<name>A0A2A4Z4P1_9PROT</name>
<feature type="domain" description="EamA" evidence="7">
    <location>
        <begin position="17"/>
        <end position="149"/>
    </location>
</feature>
<dbReference type="InterPro" id="IPR050638">
    <property type="entry name" value="AA-Vitamin_Transporters"/>
</dbReference>
<feature type="transmembrane region" description="Helical" evidence="6">
    <location>
        <begin position="194"/>
        <end position="215"/>
    </location>
</feature>
<feature type="transmembrane region" description="Helical" evidence="6">
    <location>
        <begin position="162"/>
        <end position="182"/>
    </location>
</feature>
<feature type="transmembrane region" description="Helical" evidence="6">
    <location>
        <begin position="253"/>
        <end position="276"/>
    </location>
</feature>
<proteinExistence type="predicted"/>
<dbReference type="AlphaFoldDB" id="A0A2A4Z4P1"/>
<keyword evidence="5 6" id="KW-0472">Membrane</keyword>
<feature type="transmembrane region" description="Helical" evidence="6">
    <location>
        <begin position="282"/>
        <end position="300"/>
    </location>
</feature>
<protein>
    <submittedName>
        <fullName evidence="8">EamA family transporter</fullName>
    </submittedName>
</protein>
<keyword evidence="3 6" id="KW-0812">Transmembrane</keyword>
<feature type="transmembrane region" description="Helical" evidence="6">
    <location>
        <begin position="221"/>
        <end position="246"/>
    </location>
</feature>
<organism evidence="8">
    <name type="scientific">OCS116 cluster bacterium</name>
    <dbReference type="NCBI Taxonomy" id="2030921"/>
    <lineage>
        <taxon>Bacteria</taxon>
        <taxon>Pseudomonadati</taxon>
        <taxon>Pseudomonadota</taxon>
        <taxon>Alphaproteobacteria</taxon>
        <taxon>OCS116 cluster</taxon>
    </lineage>
</organism>
<dbReference type="EMBL" id="NVUS01000005">
    <property type="protein sequence ID" value="PCJ02139.1"/>
    <property type="molecule type" value="Genomic_DNA"/>
</dbReference>
<evidence type="ECO:0000256" key="6">
    <source>
        <dbReference type="SAM" id="Phobius"/>
    </source>
</evidence>
<evidence type="ECO:0000256" key="4">
    <source>
        <dbReference type="ARBA" id="ARBA00022989"/>
    </source>
</evidence>
<evidence type="ECO:0000256" key="3">
    <source>
        <dbReference type="ARBA" id="ARBA00022692"/>
    </source>
</evidence>
<dbReference type="PANTHER" id="PTHR32322:SF18">
    <property type="entry name" value="S-ADENOSYLMETHIONINE_S-ADENOSYLHOMOCYSTEINE TRANSPORTER"/>
    <property type="match status" value="1"/>
</dbReference>
<feature type="transmembrane region" description="Helical" evidence="6">
    <location>
        <begin position="132"/>
        <end position="150"/>
    </location>
</feature>
<accession>A0A2A4Z4P1</accession>
<dbReference type="GO" id="GO:0005886">
    <property type="term" value="C:plasma membrane"/>
    <property type="evidence" value="ECO:0007669"/>
    <property type="project" value="UniProtKB-SubCell"/>
</dbReference>
<evidence type="ECO:0000256" key="1">
    <source>
        <dbReference type="ARBA" id="ARBA00004651"/>
    </source>
</evidence>
<keyword evidence="2" id="KW-1003">Cell membrane</keyword>
<reference evidence="8" key="2">
    <citation type="journal article" date="2018" name="ISME J.">
        <title>A dynamic microbial community with high functional redundancy inhabits the cold, oxic subseafloor aquifer.</title>
        <authorList>
            <person name="Tully B.J."/>
            <person name="Wheat C.G."/>
            <person name="Glazer B.T."/>
            <person name="Huber J.A."/>
        </authorList>
    </citation>
    <scope>NUCLEOTIDE SEQUENCE</scope>
    <source>
        <strain evidence="8">NORP83</strain>
    </source>
</reference>
<reference key="1">
    <citation type="submission" date="2017-08" db="EMBL/GenBank/DDBJ databases">
        <title>A dynamic microbial community with high functional redundancy inhabits the cold, oxic subseafloor aquifer.</title>
        <authorList>
            <person name="Tully B.J."/>
            <person name="Wheat C.G."/>
            <person name="Glazer B.T."/>
            <person name="Huber J.A."/>
        </authorList>
    </citation>
    <scope>NUCLEOTIDE SEQUENCE [LARGE SCALE GENOMIC DNA]</scope>
</reference>
<dbReference type="InterPro" id="IPR000620">
    <property type="entry name" value="EamA_dom"/>
</dbReference>
<comment type="subcellular location">
    <subcellularLocation>
        <location evidence="1">Cell membrane</location>
        <topology evidence="1">Multi-pass membrane protein</topology>
    </subcellularLocation>
</comment>
<dbReference type="PANTHER" id="PTHR32322">
    <property type="entry name" value="INNER MEMBRANE TRANSPORTER"/>
    <property type="match status" value="1"/>
</dbReference>
<feature type="domain" description="EamA" evidence="7">
    <location>
        <begin position="164"/>
        <end position="298"/>
    </location>
</feature>
<evidence type="ECO:0000259" key="7">
    <source>
        <dbReference type="Pfam" id="PF00892"/>
    </source>
</evidence>
<evidence type="ECO:0000256" key="2">
    <source>
        <dbReference type="ARBA" id="ARBA00022475"/>
    </source>
</evidence>
<keyword evidence="4 6" id="KW-1133">Transmembrane helix</keyword>
<dbReference type="InterPro" id="IPR037185">
    <property type="entry name" value="EmrE-like"/>
</dbReference>
<feature type="transmembrane region" description="Helical" evidence="6">
    <location>
        <begin position="105"/>
        <end position="125"/>
    </location>
</feature>
<dbReference type="SUPFAM" id="SSF103481">
    <property type="entry name" value="Multidrug resistance efflux transporter EmrE"/>
    <property type="match status" value="2"/>
</dbReference>
<sequence length="311" mass="35388">MKKILISGFHYLYNQPYLLLILTTLFWGGNMVNSRYIANDFGPISLAFLRWGIAIIILTPFAIKYIKADWQQIKQNWLILAVMAFCGVTTYNTMVYIGVKDTTAINAVLTTSLGPIIVFVWCFILFKEKVRFLQFIAILISLLGIMFIIFKGDFANVVNFNVNKGDIIIIIAIAFYALYSALLRKKPNMHWFSFIYITFLMGEIMILPFFVWEIYDQGNQMFIGVKSIATLAYISIFASILAYIFFNRAVALIGANVAATFFHLIPVFGTILAIIFLGETLYYYHMIGFSLVILGIYLGSKKAKSSKPEQV</sequence>
<feature type="transmembrane region" description="Helical" evidence="6">
    <location>
        <begin position="12"/>
        <end position="28"/>
    </location>
</feature>
<feature type="transmembrane region" description="Helical" evidence="6">
    <location>
        <begin position="78"/>
        <end position="99"/>
    </location>
</feature>
<evidence type="ECO:0000256" key="5">
    <source>
        <dbReference type="ARBA" id="ARBA00023136"/>
    </source>
</evidence>
<evidence type="ECO:0000313" key="8">
    <source>
        <dbReference type="EMBL" id="PCJ02139.1"/>
    </source>
</evidence>
<gene>
    <name evidence="8" type="ORF">COB13_05980</name>
</gene>
<dbReference type="Pfam" id="PF00892">
    <property type="entry name" value="EamA"/>
    <property type="match status" value="2"/>
</dbReference>
<comment type="caution">
    <text evidence="8">The sequence shown here is derived from an EMBL/GenBank/DDBJ whole genome shotgun (WGS) entry which is preliminary data.</text>
</comment>
<feature type="transmembrane region" description="Helical" evidence="6">
    <location>
        <begin position="48"/>
        <end position="66"/>
    </location>
</feature>